<evidence type="ECO:0000256" key="2">
    <source>
        <dbReference type="ARBA" id="ARBA00022801"/>
    </source>
</evidence>
<dbReference type="PANTHER" id="PTHR43046">
    <property type="entry name" value="GDP-MANNOSE MANNOSYL HYDROLASE"/>
    <property type="match status" value="1"/>
</dbReference>
<dbReference type="CDD" id="cd04677">
    <property type="entry name" value="NUDIX_Hydrolase"/>
    <property type="match status" value="1"/>
</dbReference>
<comment type="cofactor">
    <cofactor evidence="1">
        <name>Mg(2+)</name>
        <dbReference type="ChEBI" id="CHEBI:18420"/>
    </cofactor>
</comment>
<dbReference type="InterPro" id="IPR015797">
    <property type="entry name" value="NUDIX_hydrolase-like_dom_sf"/>
</dbReference>
<evidence type="ECO:0000313" key="6">
    <source>
        <dbReference type="EMBL" id="QQR30503.1"/>
    </source>
</evidence>
<dbReference type="Gene3D" id="3.90.79.10">
    <property type="entry name" value="Nucleoside Triphosphate Pyrophosphohydrolase"/>
    <property type="match status" value="1"/>
</dbReference>
<dbReference type="PANTHER" id="PTHR43046:SF2">
    <property type="entry name" value="8-OXO-DGTP DIPHOSPHATASE-RELATED"/>
    <property type="match status" value="1"/>
</dbReference>
<evidence type="ECO:0000313" key="5">
    <source>
        <dbReference type="EMBL" id="ASB41230.1"/>
    </source>
</evidence>
<dbReference type="GO" id="GO:0016787">
    <property type="term" value="F:hydrolase activity"/>
    <property type="evidence" value="ECO:0007669"/>
    <property type="project" value="UniProtKB-KW"/>
</dbReference>
<dbReference type="PROSITE" id="PS51462">
    <property type="entry name" value="NUDIX"/>
    <property type="match status" value="1"/>
</dbReference>
<dbReference type="SUPFAM" id="SSF55811">
    <property type="entry name" value="Nudix"/>
    <property type="match status" value="1"/>
</dbReference>
<dbReference type="RefSeq" id="WP_066540655.1">
    <property type="nucleotide sequence ID" value="NZ_CAJTCQ010000009.1"/>
</dbReference>
<evidence type="ECO:0000313" key="7">
    <source>
        <dbReference type="Proteomes" id="UP000196710"/>
    </source>
</evidence>
<dbReference type="Pfam" id="PF00293">
    <property type="entry name" value="NUDIX"/>
    <property type="match status" value="1"/>
</dbReference>
<dbReference type="InterPro" id="IPR020476">
    <property type="entry name" value="Nudix_hydrolase"/>
</dbReference>
<sequence length="155" mass="17593">MTGYIKFLRDYVGHQPIQMVGAGVFVENERGELLLGLRIDNHCWGTAGGAVELGETVEEGAKREMFEETGLIAEELELLGVFSGEDTHYTYPNGDEVYVIDVKFVCRKFHGTLKPQESEVSELRFFPIAELPENISPMEIISVNKYLQMRKNFRS</sequence>
<comment type="similarity">
    <text evidence="3">Belongs to the Nudix hydrolase family.</text>
</comment>
<proteinExistence type="inferred from homology"/>
<reference evidence="5" key="1">
    <citation type="journal article" date="2017" name="Genome Announc.">
        <title>High-Quality Whole-Genome Sequences of the Oligo-Mouse-Microbiota Bacterial Community.</title>
        <authorList>
            <person name="Garzetti D."/>
            <person name="Brugiroux S."/>
            <person name="Bunk B."/>
            <person name="Pukall R."/>
            <person name="McCoy K.D."/>
            <person name="Macpherson A.J."/>
            <person name="Stecher B."/>
        </authorList>
    </citation>
    <scope>NUCLEOTIDE SEQUENCE</scope>
    <source>
        <strain evidence="5">KB18</strain>
    </source>
</reference>
<evidence type="ECO:0000256" key="1">
    <source>
        <dbReference type="ARBA" id="ARBA00001946"/>
    </source>
</evidence>
<evidence type="ECO:0000259" key="4">
    <source>
        <dbReference type="PROSITE" id="PS51462"/>
    </source>
</evidence>
<name>A0A1Z2XS29_9FIRM</name>
<dbReference type="EMBL" id="CP065321">
    <property type="protein sequence ID" value="QQR30503.1"/>
    <property type="molecule type" value="Genomic_DNA"/>
</dbReference>
<dbReference type="Proteomes" id="UP000196710">
    <property type="component" value="Chromosome"/>
</dbReference>
<dbReference type="Proteomes" id="UP000596035">
    <property type="component" value="Chromosome"/>
</dbReference>
<feature type="domain" description="Nudix hydrolase" evidence="4">
    <location>
        <begin position="15"/>
        <end position="151"/>
    </location>
</feature>
<dbReference type="PROSITE" id="PS00893">
    <property type="entry name" value="NUDIX_BOX"/>
    <property type="match status" value="1"/>
</dbReference>
<dbReference type="KEGG" id="amur:ADH66_11530"/>
<gene>
    <name evidence="5" type="ORF">ADH66_11530</name>
    <name evidence="6" type="ORF">I5Q82_01850</name>
</gene>
<dbReference type="AlphaFoldDB" id="A0A1Z2XS29"/>
<evidence type="ECO:0000313" key="8">
    <source>
        <dbReference type="Proteomes" id="UP000596035"/>
    </source>
</evidence>
<dbReference type="InterPro" id="IPR020084">
    <property type="entry name" value="NUDIX_hydrolase_CS"/>
</dbReference>
<dbReference type="InterPro" id="IPR000086">
    <property type="entry name" value="NUDIX_hydrolase_dom"/>
</dbReference>
<dbReference type="EMBL" id="CP021422">
    <property type="protein sequence ID" value="ASB41230.1"/>
    <property type="molecule type" value="Genomic_DNA"/>
</dbReference>
<protein>
    <submittedName>
        <fullName evidence="5">ADP-ribose pyrophosphatase</fullName>
    </submittedName>
    <submittedName>
        <fullName evidence="6">NUDIX hydrolase</fullName>
    </submittedName>
</protein>
<dbReference type="PRINTS" id="PR00502">
    <property type="entry name" value="NUDIXFAMILY"/>
</dbReference>
<accession>A0A1Z2XS29</accession>
<reference evidence="7" key="2">
    <citation type="submission" date="2017-05" db="EMBL/GenBank/DDBJ databases">
        <title>Improved OligoMM genomes.</title>
        <authorList>
            <person name="Garzetti D."/>
        </authorList>
    </citation>
    <scope>NUCLEOTIDE SEQUENCE [LARGE SCALE GENOMIC DNA]</scope>
    <source>
        <strain evidence="7">KB18</strain>
    </source>
</reference>
<keyword evidence="2 3" id="KW-0378">Hydrolase</keyword>
<evidence type="ECO:0000256" key="3">
    <source>
        <dbReference type="RuleBase" id="RU003476"/>
    </source>
</evidence>
<reference evidence="6 8" key="3">
    <citation type="submission" date="2020-11" db="EMBL/GenBank/DDBJ databases">
        <title>Closed and high quality bacterial genomes of the OMM12 community.</title>
        <authorList>
            <person name="Marbouty M."/>
            <person name="Lamy-Besnier Q."/>
            <person name="Debarbieux L."/>
            <person name="Koszul R."/>
        </authorList>
    </citation>
    <scope>NUCLEOTIDE SEQUENCE [LARGE SCALE GENOMIC DNA]</scope>
    <source>
        <strain evidence="6 8">KB18</strain>
    </source>
</reference>
<keyword evidence="7" id="KW-1185">Reference proteome</keyword>
<organism evidence="6 8">
    <name type="scientific">Acutalibacter muris</name>
    <dbReference type="NCBI Taxonomy" id="1796620"/>
    <lineage>
        <taxon>Bacteria</taxon>
        <taxon>Bacillati</taxon>
        <taxon>Bacillota</taxon>
        <taxon>Clostridia</taxon>
        <taxon>Eubacteriales</taxon>
        <taxon>Acutalibacteraceae</taxon>
        <taxon>Acutalibacter</taxon>
    </lineage>
</organism>